<comment type="similarity">
    <text evidence="2 5">Belongs to the RxLR effector family.</text>
</comment>
<evidence type="ECO:0000313" key="7">
    <source>
        <dbReference type="Proteomes" id="UP000198211"/>
    </source>
</evidence>
<dbReference type="Pfam" id="PF16810">
    <property type="entry name" value="RXLR"/>
    <property type="match status" value="1"/>
</dbReference>
<comment type="subcellular location">
    <subcellularLocation>
        <location evidence="1 5">Secreted</location>
    </subcellularLocation>
</comment>
<name>A0A225W0F0_9STRA</name>
<evidence type="ECO:0000256" key="4">
    <source>
        <dbReference type="ARBA" id="ARBA00022729"/>
    </source>
</evidence>
<keyword evidence="7" id="KW-1185">Reference proteome</keyword>
<sequence length="99" mass="11260">NGNGGDTRFLRAHQKHEEFDSEERGFLSKLFTTKQSTATNFIEELLNDSSKAQQAFAAWKAEGKTLEDVKNLLEVAKAQGRHDRLYNDYAFYLDLVSGM</sequence>
<evidence type="ECO:0000256" key="3">
    <source>
        <dbReference type="ARBA" id="ARBA00022525"/>
    </source>
</evidence>
<dbReference type="EMBL" id="NBNE01002422">
    <property type="protein sequence ID" value="OWZ10517.1"/>
    <property type="molecule type" value="Genomic_DNA"/>
</dbReference>
<accession>A0A225W0F0</accession>
<protein>
    <recommendedName>
        <fullName evidence="5">RxLR effector protein</fullName>
    </recommendedName>
</protein>
<dbReference type="Proteomes" id="UP000198211">
    <property type="component" value="Unassembled WGS sequence"/>
</dbReference>
<comment type="function">
    <text evidence="5">Effector that suppresses plant defense responses during pathogen infection.</text>
</comment>
<keyword evidence="3 5" id="KW-0964">Secreted</keyword>
<evidence type="ECO:0000256" key="5">
    <source>
        <dbReference type="RuleBase" id="RU367124"/>
    </source>
</evidence>
<evidence type="ECO:0000256" key="1">
    <source>
        <dbReference type="ARBA" id="ARBA00004613"/>
    </source>
</evidence>
<reference evidence="7" key="1">
    <citation type="submission" date="2017-03" db="EMBL/GenBank/DDBJ databases">
        <title>Phytopthora megakarya and P. palmivora, two closely related causual agents of cacao black pod achieved similar genome size and gene model numbers by different mechanisms.</title>
        <authorList>
            <person name="Ali S."/>
            <person name="Shao J."/>
            <person name="Larry D.J."/>
            <person name="Kronmiller B."/>
            <person name="Shen D."/>
            <person name="Strem M.D."/>
            <person name="Melnick R.L."/>
            <person name="Guiltinan M.J."/>
            <person name="Tyler B.M."/>
            <person name="Meinhardt L.W."/>
            <person name="Bailey B.A."/>
        </authorList>
    </citation>
    <scope>NUCLEOTIDE SEQUENCE [LARGE SCALE GENOMIC DNA]</scope>
    <source>
        <strain evidence="7">zdho120</strain>
    </source>
</reference>
<dbReference type="InterPro" id="IPR031825">
    <property type="entry name" value="RXLR"/>
</dbReference>
<dbReference type="AlphaFoldDB" id="A0A225W0F0"/>
<dbReference type="OrthoDB" id="114087at2759"/>
<proteinExistence type="inferred from homology"/>
<evidence type="ECO:0000313" key="6">
    <source>
        <dbReference type="EMBL" id="OWZ10517.1"/>
    </source>
</evidence>
<gene>
    <name evidence="6" type="ORF">PHMEG_00016628</name>
</gene>
<feature type="non-terminal residue" evidence="6">
    <location>
        <position position="1"/>
    </location>
</feature>
<dbReference type="GO" id="GO:0005576">
    <property type="term" value="C:extracellular region"/>
    <property type="evidence" value="ECO:0007669"/>
    <property type="project" value="UniProtKB-SubCell"/>
</dbReference>
<dbReference type="Gene3D" id="1.10.10.2460">
    <property type="match status" value="1"/>
</dbReference>
<comment type="caution">
    <text evidence="6">The sequence shown here is derived from an EMBL/GenBank/DDBJ whole genome shotgun (WGS) entry which is preliminary data.</text>
</comment>
<keyword evidence="4" id="KW-0732">Signal</keyword>
<organism evidence="6 7">
    <name type="scientific">Phytophthora megakarya</name>
    <dbReference type="NCBI Taxonomy" id="4795"/>
    <lineage>
        <taxon>Eukaryota</taxon>
        <taxon>Sar</taxon>
        <taxon>Stramenopiles</taxon>
        <taxon>Oomycota</taxon>
        <taxon>Peronosporomycetes</taxon>
        <taxon>Peronosporales</taxon>
        <taxon>Peronosporaceae</taxon>
        <taxon>Phytophthora</taxon>
    </lineage>
</organism>
<evidence type="ECO:0000256" key="2">
    <source>
        <dbReference type="ARBA" id="ARBA00010400"/>
    </source>
</evidence>